<feature type="coiled-coil region" evidence="1">
    <location>
        <begin position="48"/>
        <end position="75"/>
    </location>
</feature>
<reference evidence="3" key="1">
    <citation type="submission" date="2021-01" db="EMBL/GenBank/DDBJ databases">
        <title>Genome seq and assembly of Tabrizicola sp. KVB23.</title>
        <authorList>
            <person name="Chhetri G."/>
        </authorList>
    </citation>
    <scope>NUCLEOTIDE SEQUENCE</scope>
    <source>
        <strain evidence="3">KVB23</strain>
    </source>
</reference>
<name>A0A8J7MX07_9RHOB</name>
<protein>
    <submittedName>
        <fullName evidence="3">Uncharacterized protein</fullName>
    </submittedName>
</protein>
<evidence type="ECO:0000313" key="3">
    <source>
        <dbReference type="EMBL" id="MBL4929329.1"/>
    </source>
</evidence>
<keyword evidence="2" id="KW-0472">Membrane</keyword>
<keyword evidence="2" id="KW-1133">Transmembrane helix</keyword>
<comment type="caution">
    <text evidence="3">The sequence shown here is derived from an EMBL/GenBank/DDBJ whole genome shotgun (WGS) entry which is preliminary data.</text>
</comment>
<dbReference type="Proteomes" id="UP000619033">
    <property type="component" value="Unassembled WGS sequence"/>
</dbReference>
<evidence type="ECO:0000313" key="4">
    <source>
        <dbReference type="Proteomes" id="UP000619033"/>
    </source>
</evidence>
<dbReference type="EMBL" id="JAESVP010000007">
    <property type="protein sequence ID" value="MBL4929329.1"/>
    <property type="molecule type" value="Genomic_DNA"/>
</dbReference>
<accession>A0A8J7MX07</accession>
<keyword evidence="1" id="KW-0175">Coiled coil</keyword>
<dbReference type="RefSeq" id="WP_202661865.1">
    <property type="nucleotide sequence ID" value="NZ_JAESVP010000007.1"/>
</dbReference>
<feature type="transmembrane region" description="Helical" evidence="2">
    <location>
        <begin position="12"/>
        <end position="31"/>
    </location>
</feature>
<evidence type="ECO:0000256" key="1">
    <source>
        <dbReference type="SAM" id="Coils"/>
    </source>
</evidence>
<proteinExistence type="predicted"/>
<gene>
    <name evidence="3" type="ORF">JI744_14575</name>
</gene>
<keyword evidence="2" id="KW-0812">Transmembrane</keyword>
<organism evidence="3 4">
    <name type="scientific">Fuscibacter oryzae</name>
    <dbReference type="NCBI Taxonomy" id="2803939"/>
    <lineage>
        <taxon>Bacteria</taxon>
        <taxon>Pseudomonadati</taxon>
        <taxon>Pseudomonadota</taxon>
        <taxon>Alphaproteobacteria</taxon>
        <taxon>Rhodobacterales</taxon>
        <taxon>Paracoccaceae</taxon>
        <taxon>Fuscibacter</taxon>
    </lineage>
</organism>
<dbReference type="AlphaFoldDB" id="A0A8J7MX07"/>
<sequence>MIGFVLRWWKPFAVVVICAGLWLHGYTTAVYRCETRHKLAAAKAATAQAQAITELAAAEQRARLLANELEDAARAEPPATSACLPRSRVLRLNSR</sequence>
<keyword evidence="4" id="KW-1185">Reference proteome</keyword>
<evidence type="ECO:0000256" key="2">
    <source>
        <dbReference type="SAM" id="Phobius"/>
    </source>
</evidence>